<evidence type="ECO:0000256" key="5">
    <source>
        <dbReference type="ARBA" id="ARBA00022692"/>
    </source>
</evidence>
<feature type="transmembrane region" description="Helical" evidence="8">
    <location>
        <begin position="396"/>
        <end position="414"/>
    </location>
</feature>
<dbReference type="GO" id="GO:0010041">
    <property type="term" value="P:response to iron(III) ion"/>
    <property type="evidence" value="ECO:0007669"/>
    <property type="project" value="TreeGrafter"/>
</dbReference>
<keyword evidence="6 8" id="KW-1133">Transmembrane helix</keyword>
<dbReference type="EMBL" id="PVWG01000005">
    <property type="protein sequence ID" value="PSB20606.1"/>
    <property type="molecule type" value="Genomic_DNA"/>
</dbReference>
<feature type="transmembrane region" description="Helical" evidence="8">
    <location>
        <begin position="168"/>
        <end position="201"/>
    </location>
</feature>
<dbReference type="PANTHER" id="PTHR33908">
    <property type="entry name" value="MANNOSYLTRANSFERASE YKCB-RELATED"/>
    <property type="match status" value="1"/>
</dbReference>
<dbReference type="GO" id="GO:0009103">
    <property type="term" value="P:lipopolysaccharide biosynthetic process"/>
    <property type="evidence" value="ECO:0007669"/>
    <property type="project" value="UniProtKB-ARBA"/>
</dbReference>
<keyword evidence="11" id="KW-1185">Reference proteome</keyword>
<reference evidence="10 11" key="2">
    <citation type="submission" date="2018-03" db="EMBL/GenBank/DDBJ databases">
        <title>The ancient ancestry and fast evolution of plastids.</title>
        <authorList>
            <person name="Moore K.R."/>
            <person name="Magnabosco C."/>
            <person name="Momper L."/>
            <person name="Gold D.A."/>
            <person name="Bosak T."/>
            <person name="Fournier G.P."/>
        </authorList>
    </citation>
    <scope>NUCLEOTIDE SEQUENCE [LARGE SCALE GENOMIC DNA]</scope>
    <source>
        <strain evidence="10 11">ULC007</strain>
    </source>
</reference>
<comment type="caution">
    <text evidence="10">The sequence shown here is derived from an EMBL/GenBank/DDBJ whole genome shotgun (WGS) entry which is preliminary data.</text>
</comment>
<organism evidence="10 11">
    <name type="scientific">Phormidesmis priestleyi ULC007</name>
    <dbReference type="NCBI Taxonomy" id="1920490"/>
    <lineage>
        <taxon>Bacteria</taxon>
        <taxon>Bacillati</taxon>
        <taxon>Cyanobacteriota</taxon>
        <taxon>Cyanophyceae</taxon>
        <taxon>Leptolyngbyales</taxon>
        <taxon>Leptolyngbyaceae</taxon>
        <taxon>Phormidesmis</taxon>
    </lineage>
</organism>
<protein>
    <submittedName>
        <fullName evidence="10">Phospholipid carrier-dependent glycosyltransferase</fullName>
    </submittedName>
</protein>
<keyword evidence="5 8" id="KW-0812">Transmembrane</keyword>
<feature type="transmembrane region" description="Helical" evidence="8">
    <location>
        <begin position="300"/>
        <end position="319"/>
    </location>
</feature>
<dbReference type="PANTHER" id="PTHR33908:SF3">
    <property type="entry name" value="UNDECAPRENYL PHOSPHATE-ALPHA-4-AMINO-4-DEOXY-L-ARABINOSE ARABINOSYL TRANSFERASE"/>
    <property type="match status" value="1"/>
</dbReference>
<evidence type="ECO:0000256" key="3">
    <source>
        <dbReference type="ARBA" id="ARBA00022676"/>
    </source>
</evidence>
<dbReference type="Pfam" id="PF13231">
    <property type="entry name" value="PMT_2"/>
    <property type="match status" value="1"/>
</dbReference>
<evidence type="ECO:0000259" key="9">
    <source>
        <dbReference type="Pfam" id="PF13231"/>
    </source>
</evidence>
<gene>
    <name evidence="10" type="ORF">C7B65_06795</name>
</gene>
<keyword evidence="4 10" id="KW-0808">Transferase</keyword>
<feature type="transmembrane region" description="Helical" evidence="8">
    <location>
        <begin position="213"/>
        <end position="233"/>
    </location>
</feature>
<feature type="transmembrane region" description="Helical" evidence="8">
    <location>
        <begin position="272"/>
        <end position="288"/>
    </location>
</feature>
<feature type="transmembrane region" description="Helical" evidence="8">
    <location>
        <begin position="89"/>
        <end position="109"/>
    </location>
</feature>
<evidence type="ECO:0000313" key="11">
    <source>
        <dbReference type="Proteomes" id="UP000238634"/>
    </source>
</evidence>
<sequence>MKRSFPYSQLVPYLTLLLWVLPLVLLRSGQQSLMAHDEGIYATQARSILQTGDWVSVQWGGEAGFDRTIGIQWLIAACYLMFGTNEGTARLPSAIAFVLSVLLTYRIGCYLLNPRLAWLGAAIFSVIPLVAQYGRLATQDSVLVFIELLAIWALLEATNPQLKTRNSLWLLLAGCSLGWGFLIKGFMIIPAAVALLPYLIGQHSRHRHLTNPWLYVGLVLGALPPIVWLKAAIAQYGDKPIAELFGKLIHLKGQTYQGAGPFYYVWNIPANGFPWVFFALFGLWLAFFKAEVRQLLKDNHARLLLLGYPILLLVELSLFGTRTHYYPLQLMPFVGLLAAIALDRLITPNENLQAAKPFQAINSILGGFGTLLILAGCAATWLVSWHPDVRSVGHRAAIVVLIVGIGWLSVWTIGRQKSADQSKLSQQWLAGLLLTSWVGLTALNMTGLWGNYNPKLKTFLQTPQVEAVLKAHPVNFVVNEDQLSRDDRKTHLLLNFYTPQLGQNLTIDALQPGEFAWLDPSTAIKPTQYPVIGSFQTWQLVKKPLE</sequence>
<evidence type="ECO:0000256" key="8">
    <source>
        <dbReference type="SAM" id="Phobius"/>
    </source>
</evidence>
<dbReference type="AlphaFoldDB" id="A0A2T1DJE0"/>
<keyword evidence="2" id="KW-1003">Cell membrane</keyword>
<dbReference type="GO" id="GO:0016763">
    <property type="term" value="F:pentosyltransferase activity"/>
    <property type="evidence" value="ECO:0007669"/>
    <property type="project" value="TreeGrafter"/>
</dbReference>
<dbReference type="Proteomes" id="UP000238634">
    <property type="component" value="Unassembled WGS sequence"/>
</dbReference>
<name>A0A2T1DJE0_9CYAN</name>
<feature type="transmembrane region" description="Helical" evidence="8">
    <location>
        <begin position="116"/>
        <end position="134"/>
    </location>
</feature>
<evidence type="ECO:0000256" key="1">
    <source>
        <dbReference type="ARBA" id="ARBA00004651"/>
    </source>
</evidence>
<proteinExistence type="predicted"/>
<evidence type="ECO:0000256" key="6">
    <source>
        <dbReference type="ARBA" id="ARBA00022989"/>
    </source>
</evidence>
<evidence type="ECO:0000313" key="10">
    <source>
        <dbReference type="EMBL" id="PSB20606.1"/>
    </source>
</evidence>
<keyword evidence="3" id="KW-0328">Glycosyltransferase</keyword>
<comment type="subcellular location">
    <subcellularLocation>
        <location evidence="1">Cell membrane</location>
        <topology evidence="1">Multi-pass membrane protein</topology>
    </subcellularLocation>
</comment>
<feature type="transmembrane region" description="Helical" evidence="8">
    <location>
        <begin position="363"/>
        <end position="384"/>
    </location>
</feature>
<dbReference type="OrthoDB" id="517818at2"/>
<feature type="transmembrane region" description="Helical" evidence="8">
    <location>
        <begin position="426"/>
        <end position="449"/>
    </location>
</feature>
<dbReference type="InterPro" id="IPR038731">
    <property type="entry name" value="RgtA/B/C-like"/>
</dbReference>
<accession>A0A2T1DJE0</accession>
<evidence type="ECO:0000256" key="7">
    <source>
        <dbReference type="ARBA" id="ARBA00023136"/>
    </source>
</evidence>
<dbReference type="STRING" id="1920490.GCA_001895925_02641"/>
<evidence type="ECO:0000256" key="2">
    <source>
        <dbReference type="ARBA" id="ARBA00022475"/>
    </source>
</evidence>
<feature type="domain" description="Glycosyltransferase RgtA/B/C/D-like" evidence="9">
    <location>
        <begin position="66"/>
        <end position="224"/>
    </location>
</feature>
<dbReference type="RefSeq" id="WP_073070074.1">
    <property type="nucleotide sequence ID" value="NZ_MPPI01000005.1"/>
</dbReference>
<dbReference type="GO" id="GO:0005886">
    <property type="term" value="C:plasma membrane"/>
    <property type="evidence" value="ECO:0007669"/>
    <property type="project" value="UniProtKB-SubCell"/>
</dbReference>
<reference evidence="10 11" key="1">
    <citation type="submission" date="2018-02" db="EMBL/GenBank/DDBJ databases">
        <authorList>
            <person name="Cohen D.B."/>
            <person name="Kent A.D."/>
        </authorList>
    </citation>
    <scope>NUCLEOTIDE SEQUENCE [LARGE SCALE GENOMIC DNA]</scope>
    <source>
        <strain evidence="10 11">ULC007</strain>
    </source>
</reference>
<dbReference type="InterPro" id="IPR050297">
    <property type="entry name" value="LipidA_mod_glycosyltrf_83"/>
</dbReference>
<keyword evidence="7 8" id="KW-0472">Membrane</keyword>
<feature type="transmembrane region" description="Helical" evidence="8">
    <location>
        <begin position="325"/>
        <end position="342"/>
    </location>
</feature>
<evidence type="ECO:0000256" key="4">
    <source>
        <dbReference type="ARBA" id="ARBA00022679"/>
    </source>
</evidence>